<dbReference type="InterPro" id="IPR043747">
    <property type="entry name" value="DUF5692"/>
</dbReference>
<name>A0AAP9Y7B7_9ACTO</name>
<accession>A0AAP9Y7B7</accession>
<feature type="transmembrane region" description="Helical" evidence="1">
    <location>
        <begin position="149"/>
        <end position="170"/>
    </location>
</feature>
<evidence type="ECO:0000313" key="2">
    <source>
        <dbReference type="EMBL" id="QQC44129.1"/>
    </source>
</evidence>
<feature type="transmembrane region" description="Helical" evidence="1">
    <location>
        <begin position="45"/>
        <end position="63"/>
    </location>
</feature>
<organism evidence="2 3">
    <name type="scientific">Schaalia meyeri</name>
    <dbReference type="NCBI Taxonomy" id="52773"/>
    <lineage>
        <taxon>Bacteria</taxon>
        <taxon>Bacillati</taxon>
        <taxon>Actinomycetota</taxon>
        <taxon>Actinomycetes</taxon>
        <taxon>Actinomycetales</taxon>
        <taxon>Actinomycetaceae</taxon>
        <taxon>Schaalia</taxon>
    </lineage>
</organism>
<keyword evidence="1" id="KW-1133">Transmembrane helix</keyword>
<feature type="transmembrane region" description="Helical" evidence="1">
    <location>
        <begin position="20"/>
        <end position="40"/>
    </location>
</feature>
<gene>
    <name evidence="2" type="ORF">I6H42_01510</name>
</gene>
<reference evidence="2 3" key="1">
    <citation type="submission" date="2020-12" db="EMBL/GenBank/DDBJ databases">
        <title>FDA dAtabase for Regulatory Grade micrObial Sequences (FDA-ARGOS): Supporting development and validation of Infectious Disease Dx tests.</title>
        <authorList>
            <person name="Sproer C."/>
            <person name="Gronow S."/>
            <person name="Severitt S."/>
            <person name="Schroder I."/>
            <person name="Tallon L."/>
            <person name="Sadzewicz L."/>
            <person name="Zhao X."/>
            <person name="Boylan J."/>
            <person name="Ott S."/>
            <person name="Bowen H."/>
            <person name="Vavikolanu K."/>
            <person name="Mehta A."/>
            <person name="Aluvathingal J."/>
            <person name="Nadendla S."/>
            <person name="Lowell S."/>
            <person name="Myers T."/>
            <person name="Yan Y."/>
            <person name="Sichtig H."/>
        </authorList>
    </citation>
    <scope>NUCLEOTIDE SEQUENCE [LARGE SCALE GENOMIC DNA]</scope>
    <source>
        <strain evidence="2 3">FDAARGOS_985</strain>
    </source>
</reference>
<feature type="transmembrane region" description="Helical" evidence="1">
    <location>
        <begin position="75"/>
        <end position="98"/>
    </location>
</feature>
<protein>
    <submittedName>
        <fullName evidence="2">Uncharacterized protein</fullName>
    </submittedName>
</protein>
<feature type="transmembrane region" description="Helical" evidence="1">
    <location>
        <begin position="236"/>
        <end position="253"/>
    </location>
</feature>
<sequence>MGAITPPEYPTLFFFEVGQWWDYAMLAFVIAALAFTAWLAQRNMWVVLGVFVLIPVALTIFWWPTSTQGTASAGWFPIVKQYSALAGSLCLVALQVFPRLRHNRWYLLIPPVILAVNIAEAVVRDFQCYGIHGVDPSQGMVTWGGPWNIMNGIAGILNLLAISGWIGIFVSKGKERALVWGDLTIGWIIAYDLWNFAYVYNCLADRAWYSGVALLASCTIPALLKFGRGAWIQYRAYTLTFWSAVVLTFPHFMQDSMFAHRSAHNPTAMFIISAAALVANLWVFGKHAHTIVAKRRNPLTQEVHSDEPTYVSWVRDLASDEDKKIIAARLGTTPEKAGFISNA</sequence>
<feature type="transmembrane region" description="Helical" evidence="1">
    <location>
        <begin position="265"/>
        <end position="285"/>
    </location>
</feature>
<feature type="transmembrane region" description="Helical" evidence="1">
    <location>
        <begin position="105"/>
        <end position="123"/>
    </location>
</feature>
<dbReference type="EMBL" id="CP066065">
    <property type="protein sequence ID" value="QQC44129.1"/>
    <property type="molecule type" value="Genomic_DNA"/>
</dbReference>
<keyword evidence="3" id="KW-1185">Reference proteome</keyword>
<evidence type="ECO:0000256" key="1">
    <source>
        <dbReference type="SAM" id="Phobius"/>
    </source>
</evidence>
<keyword evidence="1" id="KW-0812">Transmembrane</keyword>
<dbReference type="Pfam" id="PF18948">
    <property type="entry name" value="DUF5692"/>
    <property type="match status" value="1"/>
</dbReference>
<dbReference type="Proteomes" id="UP000595220">
    <property type="component" value="Chromosome"/>
</dbReference>
<feature type="transmembrane region" description="Helical" evidence="1">
    <location>
        <begin position="177"/>
        <end position="200"/>
    </location>
</feature>
<dbReference type="RefSeq" id="WP_074632898.1">
    <property type="nucleotide sequence ID" value="NZ_CP066065.1"/>
</dbReference>
<keyword evidence="1" id="KW-0472">Membrane</keyword>
<proteinExistence type="predicted"/>
<evidence type="ECO:0000313" key="3">
    <source>
        <dbReference type="Proteomes" id="UP000595220"/>
    </source>
</evidence>
<dbReference type="AlphaFoldDB" id="A0AAP9Y7B7"/>
<feature type="transmembrane region" description="Helical" evidence="1">
    <location>
        <begin position="206"/>
        <end position="224"/>
    </location>
</feature>